<dbReference type="InterPro" id="IPR035906">
    <property type="entry name" value="MetI-like_sf"/>
</dbReference>
<evidence type="ECO:0000256" key="4">
    <source>
        <dbReference type="ARBA" id="ARBA00022692"/>
    </source>
</evidence>
<feature type="transmembrane region" description="Helical" evidence="7">
    <location>
        <begin position="260"/>
        <end position="279"/>
    </location>
</feature>
<evidence type="ECO:0000256" key="1">
    <source>
        <dbReference type="ARBA" id="ARBA00004651"/>
    </source>
</evidence>
<reference evidence="10" key="1">
    <citation type="submission" date="2023-08" db="EMBL/GenBank/DDBJ databases">
        <title>Rhodospirillaceae gen. nov., a novel taxon isolated from the Yangtze River Yuezi River estuary sludge.</title>
        <authorList>
            <person name="Ruan L."/>
        </authorList>
    </citation>
    <scope>NUCLEOTIDE SEQUENCE [LARGE SCALE GENOMIC DNA]</scope>
    <source>
        <strain evidence="10">R-7</strain>
    </source>
</reference>
<dbReference type="PROSITE" id="PS50928">
    <property type="entry name" value="ABC_TM1"/>
    <property type="match status" value="1"/>
</dbReference>
<dbReference type="Pfam" id="PF19300">
    <property type="entry name" value="BPD_transp_1_N"/>
    <property type="match status" value="1"/>
</dbReference>
<dbReference type="PANTHER" id="PTHR43163">
    <property type="entry name" value="DIPEPTIDE TRANSPORT SYSTEM PERMEASE PROTEIN DPPB-RELATED"/>
    <property type="match status" value="1"/>
</dbReference>
<comment type="similarity">
    <text evidence="7">Belongs to the binding-protein-dependent transport system permease family.</text>
</comment>
<feature type="transmembrane region" description="Helical" evidence="7">
    <location>
        <begin position="12"/>
        <end position="33"/>
    </location>
</feature>
<evidence type="ECO:0000259" key="8">
    <source>
        <dbReference type="PROSITE" id="PS50928"/>
    </source>
</evidence>
<gene>
    <name evidence="9" type="ORF">Q8A70_02100</name>
</gene>
<evidence type="ECO:0000256" key="7">
    <source>
        <dbReference type="RuleBase" id="RU363032"/>
    </source>
</evidence>
<feature type="transmembrane region" description="Helical" evidence="7">
    <location>
        <begin position="108"/>
        <end position="129"/>
    </location>
</feature>
<dbReference type="Proteomes" id="UP001230156">
    <property type="component" value="Unassembled WGS sequence"/>
</dbReference>
<dbReference type="InterPro" id="IPR000515">
    <property type="entry name" value="MetI-like"/>
</dbReference>
<dbReference type="CDD" id="cd06261">
    <property type="entry name" value="TM_PBP2"/>
    <property type="match status" value="1"/>
</dbReference>
<evidence type="ECO:0000313" key="10">
    <source>
        <dbReference type="Proteomes" id="UP001230156"/>
    </source>
</evidence>
<evidence type="ECO:0000256" key="2">
    <source>
        <dbReference type="ARBA" id="ARBA00022448"/>
    </source>
</evidence>
<keyword evidence="10" id="KW-1185">Reference proteome</keyword>
<feature type="transmembrane region" description="Helical" evidence="7">
    <location>
        <begin position="206"/>
        <end position="225"/>
    </location>
</feature>
<comment type="subcellular location">
    <subcellularLocation>
        <location evidence="1 7">Cell membrane</location>
        <topology evidence="1 7">Multi-pass membrane protein</topology>
    </subcellularLocation>
</comment>
<comment type="caution">
    <text evidence="9">The sequence shown here is derived from an EMBL/GenBank/DDBJ whole genome shotgun (WGS) entry which is preliminary data.</text>
</comment>
<keyword evidence="4 7" id="KW-0812">Transmembrane</keyword>
<evidence type="ECO:0000256" key="5">
    <source>
        <dbReference type="ARBA" id="ARBA00022989"/>
    </source>
</evidence>
<keyword evidence="6 7" id="KW-0472">Membrane</keyword>
<protein>
    <submittedName>
        <fullName evidence="9">ABC transporter permease</fullName>
    </submittedName>
</protein>
<evidence type="ECO:0000256" key="6">
    <source>
        <dbReference type="ARBA" id="ARBA00023136"/>
    </source>
</evidence>
<keyword evidence="2 7" id="KW-0813">Transport</keyword>
<keyword evidence="5 7" id="KW-1133">Transmembrane helix</keyword>
<feature type="domain" description="ABC transmembrane type-1" evidence="8">
    <location>
        <begin position="102"/>
        <end position="333"/>
    </location>
</feature>
<evidence type="ECO:0000256" key="3">
    <source>
        <dbReference type="ARBA" id="ARBA00022475"/>
    </source>
</evidence>
<dbReference type="EMBL" id="JAUYVI010000001">
    <property type="protein sequence ID" value="MDQ7246435.1"/>
    <property type="molecule type" value="Genomic_DNA"/>
</dbReference>
<feature type="transmembrane region" description="Helical" evidence="7">
    <location>
        <begin position="310"/>
        <end position="333"/>
    </location>
</feature>
<dbReference type="Gene3D" id="1.10.3720.10">
    <property type="entry name" value="MetI-like"/>
    <property type="match status" value="1"/>
</dbReference>
<dbReference type="PANTHER" id="PTHR43163:SF8">
    <property type="entry name" value="D,D-DIPEPTIDE TRANSPORT SYSTEM PERMEASE PROTEIN DDPB-RELATED"/>
    <property type="match status" value="1"/>
</dbReference>
<organism evidence="9 10">
    <name type="scientific">Dongia sedimenti</name>
    <dbReference type="NCBI Taxonomy" id="3064282"/>
    <lineage>
        <taxon>Bacteria</taxon>
        <taxon>Pseudomonadati</taxon>
        <taxon>Pseudomonadota</taxon>
        <taxon>Alphaproteobacteria</taxon>
        <taxon>Rhodospirillales</taxon>
        <taxon>Dongiaceae</taxon>
        <taxon>Dongia</taxon>
    </lineage>
</organism>
<dbReference type="Pfam" id="PF00528">
    <property type="entry name" value="BPD_transp_1"/>
    <property type="match status" value="1"/>
</dbReference>
<evidence type="ECO:0000313" key="9">
    <source>
        <dbReference type="EMBL" id="MDQ7246435.1"/>
    </source>
</evidence>
<dbReference type="RefSeq" id="WP_379953823.1">
    <property type="nucleotide sequence ID" value="NZ_JAUYVI010000001.1"/>
</dbReference>
<sequence>MTDILPGWLRSIGKVVISIFITMFGLLLMTFIISRLLPADPVLAIVSDHASAEAIAAAREKLGLNHPIPIQFALYIWDVLRGDLGTSLRTNQPVLEDLARVFPATFELATWGIVIGIVIGVPAGVLGAVRKDSWIDNVIRFVGLVGYSMPIFWLGIMGLLIFYAKLDWLPGPGRLDFGYEDMVTPITGIMTIDTLLQGDTEMFRNAVSHLILPASLLGYFSLAYISRMTRSLMLSQLRQEYVLTARVKGVPERRIVWKHAMGNVLVPLLTVIALSYGTLLEGSVLTETVFTWRGLGLYITDSIFGQDLPAVMGGTIVVGFVYILINTLTDALYRFLDPRAK</sequence>
<accession>A0ABU0YGW2</accession>
<dbReference type="InterPro" id="IPR045621">
    <property type="entry name" value="BPD_transp_1_N"/>
</dbReference>
<name>A0ABU0YGW2_9PROT</name>
<feature type="transmembrane region" description="Helical" evidence="7">
    <location>
        <begin position="141"/>
        <end position="164"/>
    </location>
</feature>
<keyword evidence="3" id="KW-1003">Cell membrane</keyword>
<proteinExistence type="inferred from homology"/>
<dbReference type="SUPFAM" id="SSF161098">
    <property type="entry name" value="MetI-like"/>
    <property type="match status" value="1"/>
</dbReference>